<gene>
    <name evidence="1" type="ORF">GALL_170060</name>
</gene>
<dbReference type="Gene3D" id="6.20.450.20">
    <property type="match status" value="1"/>
</dbReference>
<dbReference type="EMBL" id="MLJW01000090">
    <property type="protein sequence ID" value="OIR00870.1"/>
    <property type="molecule type" value="Genomic_DNA"/>
</dbReference>
<protein>
    <recommendedName>
        <fullName evidence="2">Prevent host death protein, Phd antitoxin</fullName>
    </recommendedName>
</protein>
<comment type="caution">
    <text evidence="1">The sequence shown here is derived from an EMBL/GenBank/DDBJ whole genome shotgun (WGS) entry which is preliminary data.</text>
</comment>
<name>A0A1J5SLD0_9ZZZZ</name>
<reference evidence="1" key="1">
    <citation type="submission" date="2016-10" db="EMBL/GenBank/DDBJ databases">
        <title>Sequence of Gallionella enrichment culture.</title>
        <authorList>
            <person name="Poehlein A."/>
            <person name="Muehling M."/>
            <person name="Daniel R."/>
        </authorList>
    </citation>
    <scope>NUCLEOTIDE SEQUENCE</scope>
</reference>
<evidence type="ECO:0000313" key="1">
    <source>
        <dbReference type="EMBL" id="OIR00870.1"/>
    </source>
</evidence>
<accession>A0A1J5SLD0</accession>
<dbReference type="AlphaFoldDB" id="A0A1J5SLD0"/>
<evidence type="ECO:0008006" key="2">
    <source>
        <dbReference type="Google" id="ProtNLM"/>
    </source>
</evidence>
<proteinExistence type="predicted"/>
<organism evidence="1">
    <name type="scientific">mine drainage metagenome</name>
    <dbReference type="NCBI Taxonomy" id="410659"/>
    <lineage>
        <taxon>unclassified sequences</taxon>
        <taxon>metagenomes</taxon>
        <taxon>ecological metagenomes</taxon>
    </lineage>
</organism>
<sequence length="157" mass="17397">MSDHTIDTALARRMIEASAIRGASIIGRPGGWSVMLKLGKAEKPLSAQRTGKPRMWRSLDTCVEYLKNELHIVRVELLDASGHSANDAARTTRADSSERLKHAHEAAAHDKWFRAQVEQAIREADDPDTAWVPHDVVKKDMAKQRKALKARIAAGAK</sequence>